<evidence type="ECO:0000313" key="2">
    <source>
        <dbReference type="Proteomes" id="UP000267096"/>
    </source>
</evidence>
<evidence type="ECO:0000313" key="1">
    <source>
        <dbReference type="EMBL" id="VDK24388.1"/>
    </source>
</evidence>
<dbReference type="OrthoDB" id="5877745at2759"/>
<protein>
    <submittedName>
        <fullName evidence="3">CopG family transcriptional regulator</fullName>
    </submittedName>
</protein>
<organism evidence="3">
    <name type="scientific">Anisakis simplex</name>
    <name type="common">Herring worm</name>
    <dbReference type="NCBI Taxonomy" id="6269"/>
    <lineage>
        <taxon>Eukaryota</taxon>
        <taxon>Metazoa</taxon>
        <taxon>Ecdysozoa</taxon>
        <taxon>Nematoda</taxon>
        <taxon>Chromadorea</taxon>
        <taxon>Rhabditida</taxon>
        <taxon>Spirurina</taxon>
        <taxon>Ascaridomorpha</taxon>
        <taxon>Ascaridoidea</taxon>
        <taxon>Anisakidae</taxon>
        <taxon>Anisakis</taxon>
        <taxon>Anisakis simplex complex</taxon>
    </lineage>
</organism>
<dbReference type="EMBL" id="UYRR01008573">
    <property type="protein sequence ID" value="VDK24388.1"/>
    <property type="molecule type" value="Genomic_DNA"/>
</dbReference>
<keyword evidence="2" id="KW-1185">Reference proteome</keyword>
<gene>
    <name evidence="1" type="ORF">ASIM_LOCUS4741</name>
</gene>
<evidence type="ECO:0000313" key="3">
    <source>
        <dbReference type="WBParaSite" id="ASIM_0000493301-mRNA-1"/>
    </source>
</evidence>
<reference evidence="3" key="1">
    <citation type="submission" date="2017-02" db="UniProtKB">
        <authorList>
            <consortium name="WormBaseParasite"/>
        </authorList>
    </citation>
    <scope>IDENTIFICATION</scope>
</reference>
<reference evidence="1 2" key="2">
    <citation type="submission" date="2018-11" db="EMBL/GenBank/DDBJ databases">
        <authorList>
            <consortium name="Pathogen Informatics"/>
        </authorList>
    </citation>
    <scope>NUCLEOTIDE SEQUENCE [LARGE SCALE GENOMIC DNA]</scope>
</reference>
<proteinExistence type="predicted"/>
<name>A0A0M3JBF8_ANISI</name>
<dbReference type="WBParaSite" id="ASIM_0000493301-mRNA-1">
    <property type="protein sequence ID" value="ASIM_0000493301-mRNA-1"/>
    <property type="gene ID" value="ASIM_0000493301"/>
</dbReference>
<dbReference type="Proteomes" id="UP000267096">
    <property type="component" value="Unassembled WGS sequence"/>
</dbReference>
<sequence length="80" mass="9529">MLNEEQDAATLKKEAEARHRAECVAMNTWQDIVDNWKHEMEQYASVSWSEIVEREITHYRKPGDIAQMHEKLLSPSRKRF</sequence>
<dbReference type="AlphaFoldDB" id="A0A0M3JBF8"/>
<accession>A0A0M3JBF8</accession>